<sequence>MLEAELSRIAVFAVEAVNLTALRVRRIVGLLHTAAGHAKREAADLAWDYQELAGRVRWSTRRSSVVTDDGGAATEHSGHIAEVISIDLRRRQAN</sequence>
<keyword evidence="2" id="KW-1185">Reference proteome</keyword>
<proteinExistence type="predicted"/>
<evidence type="ECO:0000313" key="1">
    <source>
        <dbReference type="EMBL" id="ORJ64848.1"/>
    </source>
</evidence>
<reference evidence="1 2" key="1">
    <citation type="submission" date="2017-03" db="EMBL/GenBank/DDBJ databases">
        <title>Genomic insights into Mycobacterium simiae human colonization.</title>
        <authorList>
            <person name="Steffani J.L."/>
            <person name="Brunck M.E."/>
            <person name="Cruz E."/>
            <person name="Montiel R."/>
            <person name="Barona F."/>
        </authorList>
    </citation>
    <scope>NUCLEOTIDE SEQUENCE [LARGE SCALE GENOMIC DNA]</scope>
    <source>
        <strain evidence="1 2">MsiGto</strain>
    </source>
</reference>
<dbReference type="Proteomes" id="UP000193040">
    <property type="component" value="Unassembled WGS sequence"/>
</dbReference>
<comment type="caution">
    <text evidence="1">The sequence shown here is derived from an EMBL/GenBank/DDBJ whole genome shotgun (WGS) entry which is preliminary data.</text>
</comment>
<protein>
    <submittedName>
        <fullName evidence="1">Uncharacterized protein</fullName>
    </submittedName>
</protein>
<dbReference type="RefSeq" id="WP_084946787.1">
    <property type="nucleotide sequence ID" value="NZ_MZZM01000001.1"/>
</dbReference>
<dbReference type="AlphaFoldDB" id="A0A1X0YHI6"/>
<dbReference type="EMBL" id="MZZM01000001">
    <property type="protein sequence ID" value="ORJ64848.1"/>
    <property type="molecule type" value="Genomic_DNA"/>
</dbReference>
<organism evidence="1 2">
    <name type="scientific">Mycobacterium simiae</name>
    <name type="common">Mycobacterium habana</name>
    <dbReference type="NCBI Taxonomy" id="1784"/>
    <lineage>
        <taxon>Bacteria</taxon>
        <taxon>Bacillati</taxon>
        <taxon>Actinomycetota</taxon>
        <taxon>Actinomycetes</taxon>
        <taxon>Mycobacteriales</taxon>
        <taxon>Mycobacteriaceae</taxon>
        <taxon>Mycobacterium</taxon>
        <taxon>Mycobacterium simiae complex</taxon>
    </lineage>
</organism>
<name>A0A1X0YHI6_MYCSI</name>
<accession>A0A1X0YHI6</accession>
<evidence type="ECO:0000313" key="2">
    <source>
        <dbReference type="Proteomes" id="UP000193040"/>
    </source>
</evidence>
<gene>
    <name evidence="1" type="ORF">B5M45_00905</name>
</gene>